<evidence type="ECO:0000256" key="2">
    <source>
        <dbReference type="ARBA" id="ARBA00022603"/>
    </source>
</evidence>
<comment type="caution">
    <text evidence="7">Lacks conserved residue(s) required for the propagation of feature annotation.</text>
</comment>
<accession>A0A0N8WFI8</accession>
<sequence length="217" mass="24868">MFDDDLLTYLEGFLTEDRKQRFLEVLQNRSKYITVAIEDVFQLHNTSAVIRSCDAFGVQEVHVVEGRFGERLDKNIAMGAEQWVDVNRYQTTSECISTLRQRGYQIIATTPHNDSCLLSNFKLKTKTALFFGTEKEGLSDEVMANADGFLKIPMVGFSESLNISVSAAIIIQELMEKLRKTDIEWQLSDIEILEKQLDWTKKSIKNVEGIIGRYLEK</sequence>
<comment type="catalytic activity">
    <reaction evidence="7">
        <text>guanosine(18) in tRNA + S-adenosyl-L-methionine = 2'-O-methylguanosine(18) in tRNA + S-adenosyl-L-homocysteine + H(+)</text>
        <dbReference type="Rhea" id="RHEA:20077"/>
        <dbReference type="Rhea" id="RHEA-COMP:10190"/>
        <dbReference type="Rhea" id="RHEA-COMP:10192"/>
        <dbReference type="ChEBI" id="CHEBI:15378"/>
        <dbReference type="ChEBI" id="CHEBI:57856"/>
        <dbReference type="ChEBI" id="CHEBI:59789"/>
        <dbReference type="ChEBI" id="CHEBI:74269"/>
        <dbReference type="ChEBI" id="CHEBI:74445"/>
        <dbReference type="EC" id="2.1.1.34"/>
    </reaction>
</comment>
<keyword evidence="5 7" id="KW-0819">tRNA processing</keyword>
<dbReference type="CDD" id="cd18092">
    <property type="entry name" value="SpoU-like_TrmH"/>
    <property type="match status" value="1"/>
</dbReference>
<comment type="similarity">
    <text evidence="7">Belongs to the class IV-like SAM-binding methyltransferase superfamily. RNA methyltransferase TrmH family.</text>
</comment>
<reference evidence="9 10" key="1">
    <citation type="submission" date="2015-04" db="EMBL/GenBank/DDBJ databases">
        <title>Complete genome of flavobacterium.</title>
        <authorList>
            <person name="Kwon Y.M."/>
            <person name="Kim S.-J."/>
        </authorList>
    </citation>
    <scope>NUCLEOTIDE SEQUENCE [LARGE SCALE GENOMIC DNA]</scope>
    <source>
        <strain evidence="9 10">DK169</strain>
    </source>
</reference>
<keyword evidence="2 7" id="KW-0489">Methyltransferase</keyword>
<dbReference type="InterPro" id="IPR001537">
    <property type="entry name" value="SpoU_MeTrfase"/>
</dbReference>
<dbReference type="EC" id="2.1.1.34" evidence="7"/>
<dbReference type="OrthoDB" id="9785673at2"/>
<dbReference type="GO" id="GO:0002938">
    <property type="term" value="P:tRNA guanine ribose methylation"/>
    <property type="evidence" value="ECO:0007669"/>
    <property type="project" value="UniProtKB-UniRule"/>
</dbReference>
<dbReference type="InterPro" id="IPR033671">
    <property type="entry name" value="TrmH"/>
</dbReference>
<dbReference type="GO" id="GO:0000049">
    <property type="term" value="F:tRNA binding"/>
    <property type="evidence" value="ECO:0007669"/>
    <property type="project" value="UniProtKB-UniRule"/>
</dbReference>
<dbReference type="InterPro" id="IPR029028">
    <property type="entry name" value="Alpha/beta_knot_MTases"/>
</dbReference>
<dbReference type="SUPFAM" id="SSF75217">
    <property type="entry name" value="alpha/beta knot"/>
    <property type="match status" value="1"/>
</dbReference>
<evidence type="ECO:0000256" key="6">
    <source>
        <dbReference type="ARBA" id="ARBA00022884"/>
    </source>
</evidence>
<gene>
    <name evidence="7" type="primary">trmH</name>
    <name evidence="9" type="ORF">AAY42_02110</name>
</gene>
<dbReference type="Proteomes" id="UP000050827">
    <property type="component" value="Unassembled WGS sequence"/>
</dbReference>
<protein>
    <recommendedName>
        <fullName evidence="7">tRNA (guanosine(18)-2'-O)-methyltransferase</fullName>
        <ecNumber evidence="7">2.1.1.34</ecNumber>
    </recommendedName>
    <alternativeName>
        <fullName evidence="7">tRNA [Gm18] methyltransferase</fullName>
    </alternativeName>
</protein>
<dbReference type="Gene3D" id="3.40.1280.10">
    <property type="match status" value="1"/>
</dbReference>
<evidence type="ECO:0000256" key="3">
    <source>
        <dbReference type="ARBA" id="ARBA00022679"/>
    </source>
</evidence>
<dbReference type="RefSeq" id="WP_055392359.1">
    <property type="nucleotide sequence ID" value="NZ_LCTZ01000002.1"/>
</dbReference>
<evidence type="ECO:0000256" key="7">
    <source>
        <dbReference type="HAMAP-Rule" id="MF_02060"/>
    </source>
</evidence>
<feature type="domain" description="tRNA/rRNA methyltransferase SpoU type" evidence="8">
    <location>
        <begin position="33"/>
        <end position="171"/>
    </location>
</feature>
<keyword evidence="10" id="KW-1185">Reference proteome</keyword>
<dbReference type="PANTHER" id="PTHR43453">
    <property type="entry name" value="RRNA METHYLASE-LIKE"/>
    <property type="match status" value="1"/>
</dbReference>
<feature type="binding site" evidence="7">
    <location>
        <position position="109"/>
    </location>
    <ligand>
        <name>S-adenosyl-L-methionine</name>
        <dbReference type="ChEBI" id="CHEBI:59789"/>
    </ligand>
</feature>
<dbReference type="STRING" id="346185.AAY42_02110"/>
<feature type="binding site" evidence="7">
    <location>
        <position position="152"/>
    </location>
    <ligand>
        <name>S-adenosyl-L-methionine</name>
        <dbReference type="ChEBI" id="CHEBI:59789"/>
    </ligand>
</feature>
<keyword evidence="3 7" id="KW-0808">Transferase</keyword>
<keyword evidence="6 7" id="KW-0694">RNA-binding</keyword>
<keyword evidence="4 7" id="KW-0949">S-adenosyl-L-methionine</keyword>
<dbReference type="AlphaFoldDB" id="A0A0N8WFI8"/>
<organism evidence="9 10">
    <name type="scientific">Flagellimonas eckloniae</name>
    <dbReference type="NCBI Taxonomy" id="346185"/>
    <lineage>
        <taxon>Bacteria</taxon>
        <taxon>Pseudomonadati</taxon>
        <taxon>Bacteroidota</taxon>
        <taxon>Flavobacteriia</taxon>
        <taxon>Flavobacteriales</taxon>
        <taxon>Flavobacteriaceae</taxon>
        <taxon>Flagellimonas</taxon>
    </lineage>
</organism>
<name>A0A0N8WFI8_9FLAO</name>
<evidence type="ECO:0000313" key="10">
    <source>
        <dbReference type="Proteomes" id="UP000050827"/>
    </source>
</evidence>
<dbReference type="GO" id="GO:0141100">
    <property type="term" value="F:tRNA (guanine(18)-2'-O)-methyltransferase activity"/>
    <property type="evidence" value="ECO:0007669"/>
    <property type="project" value="UniProtKB-UniRule"/>
</dbReference>
<comment type="function">
    <text evidence="7">Catalyzes the 2'-O methylation of guanosine at position 18 in tRNA.</text>
</comment>
<evidence type="ECO:0000256" key="5">
    <source>
        <dbReference type="ARBA" id="ARBA00022694"/>
    </source>
</evidence>
<dbReference type="EMBL" id="LCTZ01000002">
    <property type="protein sequence ID" value="KQC28819.1"/>
    <property type="molecule type" value="Genomic_DNA"/>
</dbReference>
<dbReference type="HAMAP" id="MF_02060">
    <property type="entry name" value="tRNA_methyltr_TrmH"/>
    <property type="match status" value="1"/>
</dbReference>
<dbReference type="InterPro" id="IPR029026">
    <property type="entry name" value="tRNA_m1G_MTases_N"/>
</dbReference>
<comment type="caution">
    <text evidence="9">The sequence shown here is derived from an EMBL/GenBank/DDBJ whole genome shotgun (WGS) entry which is preliminary data.</text>
</comment>
<evidence type="ECO:0000256" key="4">
    <source>
        <dbReference type="ARBA" id="ARBA00022691"/>
    </source>
</evidence>
<evidence type="ECO:0000256" key="1">
    <source>
        <dbReference type="ARBA" id="ARBA00022555"/>
    </source>
</evidence>
<dbReference type="Pfam" id="PF00588">
    <property type="entry name" value="SpoU_methylase"/>
    <property type="match status" value="1"/>
</dbReference>
<evidence type="ECO:0000259" key="8">
    <source>
        <dbReference type="Pfam" id="PF00588"/>
    </source>
</evidence>
<keyword evidence="1 7" id="KW-0820">tRNA-binding</keyword>
<dbReference type="PATRIC" id="fig|1547436.3.peg.441"/>
<feature type="binding site" evidence="7">
    <location>
        <position position="161"/>
    </location>
    <ligand>
        <name>S-adenosyl-L-methionine</name>
        <dbReference type="ChEBI" id="CHEBI:59789"/>
    </ligand>
</feature>
<proteinExistence type="inferred from homology"/>
<dbReference type="PANTHER" id="PTHR43453:SF1">
    <property type="entry name" value="TRNA_RRNA METHYLTRANSFERASE SPOU TYPE DOMAIN-CONTAINING PROTEIN"/>
    <property type="match status" value="1"/>
</dbReference>
<evidence type="ECO:0000313" key="9">
    <source>
        <dbReference type="EMBL" id="KQC28819.1"/>
    </source>
</evidence>